<dbReference type="Gene3D" id="1.20.1560.10">
    <property type="entry name" value="ABC transporter type 1, transmembrane domain"/>
    <property type="match status" value="1"/>
</dbReference>
<dbReference type="SMART" id="SM00382">
    <property type="entry name" value="AAA"/>
    <property type="match status" value="1"/>
</dbReference>
<dbReference type="InterPro" id="IPR027417">
    <property type="entry name" value="P-loop_NTPase"/>
</dbReference>
<feature type="transmembrane region" description="Helical" evidence="7">
    <location>
        <begin position="60"/>
        <end position="81"/>
    </location>
</feature>
<dbReference type="SUPFAM" id="SSF90123">
    <property type="entry name" value="ABC transporter transmembrane region"/>
    <property type="match status" value="1"/>
</dbReference>
<organism evidence="10 11">
    <name type="scientific">Candidatus Curtissbacteria bacterium RIFCSPHIGHO2_02_FULL_40_16b</name>
    <dbReference type="NCBI Taxonomy" id="1797714"/>
    <lineage>
        <taxon>Bacteria</taxon>
        <taxon>Candidatus Curtissiibacteriota</taxon>
    </lineage>
</organism>
<keyword evidence="2 7" id="KW-0812">Transmembrane</keyword>
<evidence type="ECO:0000256" key="2">
    <source>
        <dbReference type="ARBA" id="ARBA00022692"/>
    </source>
</evidence>
<feature type="domain" description="ABC transmembrane type-1" evidence="9">
    <location>
        <begin position="19"/>
        <end position="306"/>
    </location>
</feature>
<feature type="transmembrane region" description="Helical" evidence="7">
    <location>
        <begin position="165"/>
        <end position="182"/>
    </location>
</feature>
<dbReference type="GO" id="GO:0005524">
    <property type="term" value="F:ATP binding"/>
    <property type="evidence" value="ECO:0007669"/>
    <property type="project" value="UniProtKB-KW"/>
</dbReference>
<dbReference type="InterPro" id="IPR003439">
    <property type="entry name" value="ABC_transporter-like_ATP-bd"/>
</dbReference>
<dbReference type="GO" id="GO:0005886">
    <property type="term" value="C:plasma membrane"/>
    <property type="evidence" value="ECO:0007669"/>
    <property type="project" value="UniProtKB-SubCell"/>
</dbReference>
<evidence type="ECO:0000256" key="7">
    <source>
        <dbReference type="SAM" id="Phobius"/>
    </source>
</evidence>
<reference evidence="10 11" key="1">
    <citation type="journal article" date="2016" name="Nat. Commun.">
        <title>Thousands of microbial genomes shed light on interconnected biogeochemical processes in an aquifer system.</title>
        <authorList>
            <person name="Anantharaman K."/>
            <person name="Brown C.T."/>
            <person name="Hug L.A."/>
            <person name="Sharon I."/>
            <person name="Castelle C.J."/>
            <person name="Probst A.J."/>
            <person name="Thomas B.C."/>
            <person name="Singh A."/>
            <person name="Wilkins M.J."/>
            <person name="Karaoz U."/>
            <person name="Brodie E.L."/>
            <person name="Williams K.H."/>
            <person name="Hubbard S.S."/>
            <person name="Banfield J.F."/>
        </authorList>
    </citation>
    <scope>NUCLEOTIDE SEQUENCE [LARGE SCALE GENOMIC DNA]</scope>
</reference>
<keyword evidence="3" id="KW-0547">Nucleotide-binding</keyword>
<dbReference type="STRING" id="1797714.A3D04_00885"/>
<dbReference type="PANTHER" id="PTHR24221:SF654">
    <property type="entry name" value="ATP-BINDING CASSETTE SUB-FAMILY B MEMBER 6"/>
    <property type="match status" value="1"/>
</dbReference>
<dbReference type="Pfam" id="PF00664">
    <property type="entry name" value="ABC_membrane"/>
    <property type="match status" value="1"/>
</dbReference>
<dbReference type="Pfam" id="PF00005">
    <property type="entry name" value="ABC_tran"/>
    <property type="match status" value="1"/>
</dbReference>
<evidence type="ECO:0000313" key="10">
    <source>
        <dbReference type="EMBL" id="OGD88449.1"/>
    </source>
</evidence>
<dbReference type="PROSITE" id="PS50929">
    <property type="entry name" value="ABC_TM1F"/>
    <property type="match status" value="1"/>
</dbReference>
<protein>
    <recommendedName>
        <fullName evidence="12">Iron ABC transporter ATP-binding protein</fullName>
    </recommendedName>
</protein>
<dbReference type="Proteomes" id="UP000177369">
    <property type="component" value="Unassembled WGS sequence"/>
</dbReference>
<dbReference type="PROSITE" id="PS00211">
    <property type="entry name" value="ABC_TRANSPORTER_1"/>
    <property type="match status" value="1"/>
</dbReference>
<evidence type="ECO:0000313" key="11">
    <source>
        <dbReference type="Proteomes" id="UP000177369"/>
    </source>
</evidence>
<evidence type="ECO:0000256" key="1">
    <source>
        <dbReference type="ARBA" id="ARBA00004651"/>
    </source>
</evidence>
<dbReference type="InterPro" id="IPR003593">
    <property type="entry name" value="AAA+_ATPase"/>
</dbReference>
<evidence type="ECO:0000256" key="6">
    <source>
        <dbReference type="ARBA" id="ARBA00023136"/>
    </source>
</evidence>
<dbReference type="InterPro" id="IPR017871">
    <property type="entry name" value="ABC_transporter-like_CS"/>
</dbReference>
<keyword evidence="5 7" id="KW-1133">Transmembrane helix</keyword>
<evidence type="ECO:0000256" key="4">
    <source>
        <dbReference type="ARBA" id="ARBA00022840"/>
    </source>
</evidence>
<feature type="transmembrane region" description="Helical" evidence="7">
    <location>
        <begin position="12"/>
        <end position="31"/>
    </location>
</feature>
<feature type="transmembrane region" description="Helical" evidence="7">
    <location>
        <begin position="141"/>
        <end position="159"/>
    </location>
</feature>
<dbReference type="GO" id="GO:0140359">
    <property type="term" value="F:ABC-type transporter activity"/>
    <property type="evidence" value="ECO:0007669"/>
    <property type="project" value="InterPro"/>
</dbReference>
<comment type="subcellular location">
    <subcellularLocation>
        <location evidence="1">Cell membrane</location>
        <topology evidence="1">Multi-pass membrane protein</topology>
    </subcellularLocation>
</comment>
<dbReference type="InterPro" id="IPR039421">
    <property type="entry name" value="Type_1_exporter"/>
</dbReference>
<keyword evidence="4" id="KW-0067">ATP-binding</keyword>
<evidence type="ECO:0000259" key="9">
    <source>
        <dbReference type="PROSITE" id="PS50929"/>
    </source>
</evidence>
<evidence type="ECO:0000256" key="3">
    <source>
        <dbReference type="ARBA" id="ARBA00022741"/>
    </source>
</evidence>
<dbReference type="PROSITE" id="PS50893">
    <property type="entry name" value="ABC_TRANSPORTER_2"/>
    <property type="match status" value="1"/>
</dbReference>
<dbReference type="GO" id="GO:0034040">
    <property type="term" value="F:ATPase-coupled lipid transmembrane transporter activity"/>
    <property type="evidence" value="ECO:0007669"/>
    <property type="project" value="TreeGrafter"/>
</dbReference>
<feature type="domain" description="ABC transporter" evidence="8">
    <location>
        <begin position="340"/>
        <end position="574"/>
    </location>
</feature>
<accession>A0A1F5G9D1</accession>
<dbReference type="PANTHER" id="PTHR24221">
    <property type="entry name" value="ATP-BINDING CASSETTE SUB-FAMILY B"/>
    <property type="match status" value="1"/>
</dbReference>
<dbReference type="EMBL" id="MFBD01000028">
    <property type="protein sequence ID" value="OGD88449.1"/>
    <property type="molecule type" value="Genomic_DNA"/>
</dbReference>
<comment type="caution">
    <text evidence="10">The sequence shown here is derived from an EMBL/GenBank/DDBJ whole genome shotgun (WGS) entry which is preliminary data.</text>
</comment>
<dbReference type="GO" id="GO:0016887">
    <property type="term" value="F:ATP hydrolysis activity"/>
    <property type="evidence" value="ECO:0007669"/>
    <property type="project" value="InterPro"/>
</dbReference>
<dbReference type="Gene3D" id="3.40.50.300">
    <property type="entry name" value="P-loop containing nucleotide triphosphate hydrolases"/>
    <property type="match status" value="1"/>
</dbReference>
<dbReference type="CDD" id="cd07346">
    <property type="entry name" value="ABC_6TM_exporters"/>
    <property type="match status" value="1"/>
</dbReference>
<dbReference type="InterPro" id="IPR036640">
    <property type="entry name" value="ABC1_TM_sf"/>
</dbReference>
<evidence type="ECO:0000259" key="8">
    <source>
        <dbReference type="PROSITE" id="PS50893"/>
    </source>
</evidence>
<proteinExistence type="predicted"/>
<dbReference type="InterPro" id="IPR011527">
    <property type="entry name" value="ABC1_TM_dom"/>
</dbReference>
<keyword evidence="6 7" id="KW-0472">Membrane</keyword>
<feature type="transmembrane region" description="Helical" evidence="7">
    <location>
        <begin position="255"/>
        <end position="284"/>
    </location>
</feature>
<dbReference type="SUPFAM" id="SSF52540">
    <property type="entry name" value="P-loop containing nucleoside triphosphate hydrolases"/>
    <property type="match status" value="1"/>
</dbReference>
<sequence length="589" mass="66754">MKNILKIIRISKPLHGIVAIIGLLIVTSSILELIPPILSKFIVDEIVLQLQTAEGNFQKLIYLILLTFILGLISQVITTATERLGDHFAGRLRKFLTEKFYDKILTFPQSYFDSEISGKIIHQLNRALFTIQNFINGSTNFILPTFLQSIFTIAILAYYNIPIAVLVAILFPIYLSLSYYSTKRWGEREVKKNYYEDISRARITEVVSNIKLVKTSLAENRELNFISDNLNKFNKIFAHQSWTFHKFDFARNLSLIIILLGVNIVAFINTFNGAITIGTLVLILQLVNQARRPLFAMSFILTNLQQAESGSKEYFEILDLKGTENYKLDSKVEKLKNPNIEFKKVSFSYEKGQQVLKNVSFKCLSGDKIALVGHSGTGKTTVVNLILKLYEPTAGNIYLNGKKYKDLTHHFVRNNISLVFQDAELFSSTVAKNVTYAKPNTGKNQIVEALKLANAWEFVNRLPKGINSEIGERGVKLSGGQKQRIQIARAILEDSPILILDEATSSLDAKNEKEVQEGLENLMRDKLVIIVAHRFSTIQNVEKIIVIDEGKVTDIGSPQTLSKKKGIYSELLRYQIEGNKKLLEKFEIY</sequence>
<dbReference type="AlphaFoldDB" id="A0A1F5G9D1"/>
<evidence type="ECO:0000256" key="5">
    <source>
        <dbReference type="ARBA" id="ARBA00022989"/>
    </source>
</evidence>
<evidence type="ECO:0008006" key="12">
    <source>
        <dbReference type="Google" id="ProtNLM"/>
    </source>
</evidence>
<dbReference type="FunFam" id="3.40.50.300:FF:000218">
    <property type="entry name" value="Multidrug ABC transporter ATP-binding protein"/>
    <property type="match status" value="1"/>
</dbReference>
<name>A0A1F5G9D1_9BACT</name>
<gene>
    <name evidence="10" type="ORF">A3D04_00885</name>
</gene>